<organism evidence="2 3">
    <name type="scientific">Thermomonospora umbrina</name>
    <dbReference type="NCBI Taxonomy" id="111806"/>
    <lineage>
        <taxon>Bacteria</taxon>
        <taxon>Bacillati</taxon>
        <taxon>Actinomycetota</taxon>
        <taxon>Actinomycetes</taxon>
        <taxon>Streptosporangiales</taxon>
        <taxon>Thermomonosporaceae</taxon>
        <taxon>Thermomonospora</taxon>
    </lineage>
</organism>
<comment type="caution">
    <text evidence="2">The sequence shown here is derived from an EMBL/GenBank/DDBJ whole genome shotgun (WGS) entry which is preliminary data.</text>
</comment>
<evidence type="ECO:0000313" key="2">
    <source>
        <dbReference type="EMBL" id="REE95369.1"/>
    </source>
</evidence>
<dbReference type="Gene3D" id="3.40.50.1820">
    <property type="entry name" value="alpha/beta hydrolase"/>
    <property type="match status" value="1"/>
</dbReference>
<keyword evidence="3" id="KW-1185">Reference proteome</keyword>
<sequence length="275" mass="28909">MPEITARGVRFHVQTVGPAEPAGDAPIVVFLHGLVTDNLSSFYYTLAGPMALAGARCVLYDLRGHGLSERPATGYGVADGVADLFALLDALGHRGPVHLVANSFGGAVALNAALTRPDRVAGLVLIEAYGPAVHAGEWNEDVLNTLGKSALSLEYERTADRLLEIGRRRQGRQAALADALINGTSLLDDLAAADPVRPGDLARVACPVLAVYGEHSEVAPAGRLLRRHVPDCVLHVMTGHAHTVLTEGTEALLQVTLSWLSRRAGGLHVPARAAS</sequence>
<protein>
    <submittedName>
        <fullName evidence="2">Alpha-beta hydrolase superfamily lysophospholipase</fullName>
    </submittedName>
</protein>
<reference evidence="2 3" key="1">
    <citation type="submission" date="2018-08" db="EMBL/GenBank/DDBJ databases">
        <title>Sequencing the genomes of 1000 actinobacteria strains.</title>
        <authorList>
            <person name="Klenk H.-P."/>
        </authorList>
    </citation>
    <scope>NUCLEOTIDE SEQUENCE [LARGE SCALE GENOMIC DNA]</scope>
    <source>
        <strain evidence="2 3">DSM 43927</strain>
    </source>
</reference>
<accession>A0A3D9SHI9</accession>
<name>A0A3D9SHI9_9ACTN</name>
<dbReference type="AlphaFoldDB" id="A0A3D9SHI9"/>
<gene>
    <name evidence="2" type="ORF">DFJ69_0756</name>
</gene>
<dbReference type="Proteomes" id="UP000256661">
    <property type="component" value="Unassembled WGS sequence"/>
</dbReference>
<dbReference type="OrthoDB" id="2645723at2"/>
<dbReference type="SUPFAM" id="SSF53474">
    <property type="entry name" value="alpha/beta-Hydrolases"/>
    <property type="match status" value="1"/>
</dbReference>
<dbReference type="PANTHER" id="PTHR43194">
    <property type="entry name" value="HYDROLASE ALPHA/BETA FOLD FAMILY"/>
    <property type="match status" value="1"/>
</dbReference>
<dbReference type="RefSeq" id="WP_116021181.1">
    <property type="nucleotide sequence ID" value="NZ_QTTT01000001.1"/>
</dbReference>
<dbReference type="InterPro" id="IPR000073">
    <property type="entry name" value="AB_hydrolase_1"/>
</dbReference>
<proteinExistence type="predicted"/>
<dbReference type="Pfam" id="PF00561">
    <property type="entry name" value="Abhydrolase_1"/>
    <property type="match status" value="1"/>
</dbReference>
<evidence type="ECO:0000313" key="3">
    <source>
        <dbReference type="Proteomes" id="UP000256661"/>
    </source>
</evidence>
<dbReference type="GO" id="GO:0016787">
    <property type="term" value="F:hydrolase activity"/>
    <property type="evidence" value="ECO:0007669"/>
    <property type="project" value="UniProtKB-KW"/>
</dbReference>
<feature type="domain" description="AB hydrolase-1" evidence="1">
    <location>
        <begin position="26"/>
        <end position="145"/>
    </location>
</feature>
<dbReference type="EMBL" id="QTTT01000001">
    <property type="protein sequence ID" value="REE95369.1"/>
    <property type="molecule type" value="Genomic_DNA"/>
</dbReference>
<dbReference type="PRINTS" id="PR00111">
    <property type="entry name" value="ABHYDROLASE"/>
</dbReference>
<dbReference type="PANTHER" id="PTHR43194:SF2">
    <property type="entry name" value="PEROXISOMAL MEMBRANE PROTEIN LPX1"/>
    <property type="match status" value="1"/>
</dbReference>
<evidence type="ECO:0000259" key="1">
    <source>
        <dbReference type="Pfam" id="PF00561"/>
    </source>
</evidence>
<dbReference type="InterPro" id="IPR050228">
    <property type="entry name" value="Carboxylesterase_BioH"/>
</dbReference>
<keyword evidence="2" id="KW-0378">Hydrolase</keyword>
<dbReference type="InterPro" id="IPR029058">
    <property type="entry name" value="AB_hydrolase_fold"/>
</dbReference>